<dbReference type="CDD" id="cd05233">
    <property type="entry name" value="SDR_c"/>
    <property type="match status" value="1"/>
</dbReference>
<proteinExistence type="inferred from homology"/>
<dbReference type="PANTHER" id="PTHR44196:SF1">
    <property type="entry name" value="DEHYDROGENASE_REDUCTASE SDR FAMILY MEMBER 7B"/>
    <property type="match status" value="1"/>
</dbReference>
<keyword evidence="5" id="KW-1185">Reference proteome</keyword>
<dbReference type="PANTHER" id="PTHR44196">
    <property type="entry name" value="DEHYDROGENASE/REDUCTASE SDR FAMILY MEMBER 7B"/>
    <property type="match status" value="1"/>
</dbReference>
<reference evidence="4" key="1">
    <citation type="submission" date="2021-04" db="EMBL/GenBank/DDBJ databases">
        <title>The complete genome sequence of Caulobacter sp. S6.</title>
        <authorList>
            <person name="Tang Y."/>
            <person name="Ouyang W."/>
            <person name="Liu Q."/>
            <person name="Huang B."/>
            <person name="Guo Z."/>
            <person name="Lei P."/>
        </authorList>
    </citation>
    <scope>NUCLEOTIDE SEQUENCE</scope>
    <source>
        <strain evidence="4">S6</strain>
    </source>
</reference>
<dbReference type="InterPro" id="IPR002347">
    <property type="entry name" value="SDR_fam"/>
</dbReference>
<comment type="similarity">
    <text evidence="1 3">Belongs to the short-chain dehydrogenases/reductases (SDR) family.</text>
</comment>
<protein>
    <submittedName>
        <fullName evidence="4">SDR family NAD(P)-dependent oxidoreductase</fullName>
    </submittedName>
</protein>
<evidence type="ECO:0000313" key="5">
    <source>
        <dbReference type="Proteomes" id="UP000676409"/>
    </source>
</evidence>
<gene>
    <name evidence="4" type="ORF">KCG34_07080</name>
</gene>
<dbReference type="Pfam" id="PF00106">
    <property type="entry name" value="adh_short"/>
    <property type="match status" value="1"/>
</dbReference>
<organism evidence="4 5">
    <name type="scientific">Phenylobacterium montanum</name>
    <dbReference type="NCBI Taxonomy" id="2823693"/>
    <lineage>
        <taxon>Bacteria</taxon>
        <taxon>Pseudomonadati</taxon>
        <taxon>Pseudomonadota</taxon>
        <taxon>Alphaproteobacteria</taxon>
        <taxon>Caulobacterales</taxon>
        <taxon>Caulobacteraceae</taxon>
        <taxon>Phenylobacterium</taxon>
    </lineage>
</organism>
<dbReference type="SUPFAM" id="SSF51735">
    <property type="entry name" value="NAD(P)-binding Rossmann-fold domains"/>
    <property type="match status" value="1"/>
</dbReference>
<dbReference type="RefSeq" id="WP_211939682.1">
    <property type="nucleotide sequence ID" value="NZ_CP073078.1"/>
</dbReference>
<keyword evidence="2" id="KW-0560">Oxidoreductase</keyword>
<evidence type="ECO:0000313" key="4">
    <source>
        <dbReference type="EMBL" id="QUD89630.1"/>
    </source>
</evidence>
<dbReference type="EMBL" id="CP073078">
    <property type="protein sequence ID" value="QUD89630.1"/>
    <property type="molecule type" value="Genomic_DNA"/>
</dbReference>
<sequence>MSKTALITGGGGAIAMALAQKLEARGFDLILADRDAARMAEAAGRLGRVVQQAVADLADPAGVAELCRLIQARTPAIDLLVNNAGLILPGPVTEIGDEDMIRHVQVNLIAPMCLTRAAARVMGSRGSGAILSIVSAAGLIALPGSAAYSASKFGLRGFLASVRLEMAPLGVQVNAVLPGAVDTPMLRYEATHGGSPLNFLNKTVLTTDQVAEAALRALDGDKAEVYVPYGDGVIGRLAGALPWLQPRILPLLEAEGRKGQARFLAERGLSL</sequence>
<dbReference type="PRINTS" id="PR00080">
    <property type="entry name" value="SDRFAMILY"/>
</dbReference>
<dbReference type="Gene3D" id="3.40.50.720">
    <property type="entry name" value="NAD(P)-binding Rossmann-like Domain"/>
    <property type="match status" value="1"/>
</dbReference>
<dbReference type="PRINTS" id="PR00081">
    <property type="entry name" value="GDHRDH"/>
</dbReference>
<dbReference type="GO" id="GO:0016491">
    <property type="term" value="F:oxidoreductase activity"/>
    <property type="evidence" value="ECO:0007669"/>
    <property type="project" value="UniProtKB-KW"/>
</dbReference>
<accession>A0A975G1Y6</accession>
<dbReference type="InterPro" id="IPR036291">
    <property type="entry name" value="NAD(P)-bd_dom_sf"/>
</dbReference>
<name>A0A975G1Y6_9CAUL</name>
<dbReference type="GO" id="GO:0016020">
    <property type="term" value="C:membrane"/>
    <property type="evidence" value="ECO:0007669"/>
    <property type="project" value="TreeGrafter"/>
</dbReference>
<dbReference type="PROSITE" id="PS00061">
    <property type="entry name" value="ADH_SHORT"/>
    <property type="match status" value="1"/>
</dbReference>
<dbReference type="AlphaFoldDB" id="A0A975G1Y6"/>
<dbReference type="Proteomes" id="UP000676409">
    <property type="component" value="Chromosome"/>
</dbReference>
<evidence type="ECO:0000256" key="3">
    <source>
        <dbReference type="RuleBase" id="RU000363"/>
    </source>
</evidence>
<evidence type="ECO:0000256" key="2">
    <source>
        <dbReference type="ARBA" id="ARBA00023002"/>
    </source>
</evidence>
<dbReference type="InterPro" id="IPR020904">
    <property type="entry name" value="Sc_DH/Rdtase_CS"/>
</dbReference>
<evidence type="ECO:0000256" key="1">
    <source>
        <dbReference type="ARBA" id="ARBA00006484"/>
    </source>
</evidence>
<dbReference type="KEGG" id="caul:KCG34_07080"/>